<protein>
    <recommendedName>
        <fullName evidence="5">Apple domain-containing protein</fullName>
    </recommendedName>
</protein>
<dbReference type="Proteomes" id="UP000517252">
    <property type="component" value="Unassembled WGS sequence"/>
</dbReference>
<evidence type="ECO:0000313" key="3">
    <source>
        <dbReference type="EMBL" id="GFP58889.1"/>
    </source>
</evidence>
<dbReference type="OrthoDB" id="5358884at2759"/>
<reference evidence="3 4" key="1">
    <citation type="submission" date="2020-07" db="EMBL/GenBank/DDBJ databases">
        <title>Trichoderma asperellum IC-1 whole genome shotgun sequence.</title>
        <authorList>
            <person name="Kanamasa S."/>
            <person name="Takahashi H."/>
        </authorList>
    </citation>
    <scope>NUCLEOTIDE SEQUENCE [LARGE SCALE GENOMIC DNA]</scope>
    <source>
        <strain evidence="3 4">IC-1</strain>
    </source>
</reference>
<evidence type="ECO:0008006" key="5">
    <source>
        <dbReference type="Google" id="ProtNLM"/>
    </source>
</evidence>
<keyword evidence="2" id="KW-0472">Membrane</keyword>
<dbReference type="EMBL" id="BLZH01000011">
    <property type="protein sequence ID" value="GFP58889.1"/>
    <property type="molecule type" value="Genomic_DNA"/>
</dbReference>
<evidence type="ECO:0000256" key="1">
    <source>
        <dbReference type="SAM" id="MobiDB-lite"/>
    </source>
</evidence>
<evidence type="ECO:0000256" key="2">
    <source>
        <dbReference type="SAM" id="Phobius"/>
    </source>
</evidence>
<feature type="region of interest" description="Disordered" evidence="1">
    <location>
        <begin position="23"/>
        <end position="96"/>
    </location>
</feature>
<evidence type="ECO:0000313" key="4">
    <source>
        <dbReference type="Proteomes" id="UP000517252"/>
    </source>
</evidence>
<sequence length="303" mass="30681">MTPTYDDSPELAVGHDLPEAYVQSPPETVWSPQPSIAPTYVSQPPSAYPPSAYGQNGQYTDAAKPGSAAGAGAVGGVMSHDPSYASPESTDPEKTAPPAAATVCGISLVLLLSIIIAILSAAVIGLAAGTGVATSNYNDANSKLRVLSSSLAAAQAKATGTPTSSGSSSQGTSVPTDWNSITNGCSDNPGDVTGLTYTSQSFNNANFTMYCDKDTKSGSPVFSVFAGNFNGCMDACAGWNTYNTTKGKCVGVSFIPEWSVLATALAGHAPGDCYLKPAPLSKANLTAPNIGGGEIHSALLISK</sequence>
<feature type="transmembrane region" description="Helical" evidence="2">
    <location>
        <begin position="99"/>
        <end position="128"/>
    </location>
</feature>
<feature type="region of interest" description="Disordered" evidence="1">
    <location>
        <begin position="158"/>
        <end position="180"/>
    </location>
</feature>
<organism evidence="3 4">
    <name type="scientific">Trichoderma asperellum</name>
    <name type="common">Filamentous fungus</name>
    <dbReference type="NCBI Taxonomy" id="101201"/>
    <lineage>
        <taxon>Eukaryota</taxon>
        <taxon>Fungi</taxon>
        <taxon>Dikarya</taxon>
        <taxon>Ascomycota</taxon>
        <taxon>Pezizomycotina</taxon>
        <taxon>Sordariomycetes</taxon>
        <taxon>Hypocreomycetidae</taxon>
        <taxon>Hypocreales</taxon>
        <taxon>Hypocreaceae</taxon>
        <taxon>Trichoderma</taxon>
    </lineage>
</organism>
<comment type="caution">
    <text evidence="3">The sequence shown here is derived from an EMBL/GenBank/DDBJ whole genome shotgun (WGS) entry which is preliminary data.</text>
</comment>
<name>A0A6V8R209_TRIAP</name>
<proteinExistence type="predicted"/>
<feature type="compositionally biased region" description="Polar residues" evidence="1">
    <location>
        <begin position="30"/>
        <end position="43"/>
    </location>
</feature>
<feature type="compositionally biased region" description="Low complexity" evidence="1">
    <location>
        <begin position="158"/>
        <end position="176"/>
    </location>
</feature>
<accession>A0A6V8R209</accession>
<keyword evidence="2" id="KW-0812">Transmembrane</keyword>
<dbReference type="AlphaFoldDB" id="A0A6V8R209"/>
<keyword evidence="2" id="KW-1133">Transmembrane helix</keyword>
<feature type="compositionally biased region" description="Low complexity" evidence="1">
    <location>
        <begin position="62"/>
        <end position="71"/>
    </location>
</feature>
<gene>
    <name evidence="3" type="ORF">TASIC1_0011025600</name>
</gene>